<dbReference type="PRINTS" id="PR00080">
    <property type="entry name" value="SDRFAMILY"/>
</dbReference>
<proteinExistence type="inferred from homology"/>
<dbReference type="InterPro" id="IPR036291">
    <property type="entry name" value="NAD(P)-bd_dom_sf"/>
</dbReference>
<dbReference type="RefSeq" id="WP_240168917.1">
    <property type="nucleotide sequence ID" value="NZ_CP085200.1"/>
</dbReference>
<dbReference type="PRINTS" id="PR00081">
    <property type="entry name" value="GDHRDH"/>
</dbReference>
<comment type="similarity">
    <text evidence="2">Belongs to the short-chain dehydrogenases/reductases (SDR) family.</text>
</comment>
<evidence type="ECO:0000256" key="2">
    <source>
        <dbReference type="RuleBase" id="RU000363"/>
    </source>
</evidence>
<organism evidence="3 4">
    <name type="scientific">Mycobacterium ulcerans</name>
    <dbReference type="NCBI Taxonomy" id="1809"/>
    <lineage>
        <taxon>Bacteria</taxon>
        <taxon>Bacillati</taxon>
        <taxon>Actinomycetota</taxon>
        <taxon>Actinomycetes</taxon>
        <taxon>Mycobacteriales</taxon>
        <taxon>Mycobacteriaceae</taxon>
        <taxon>Mycobacterium</taxon>
        <taxon>Mycobacterium ulcerans group</taxon>
    </lineage>
</organism>
<name>A0ABY3VEN2_MYCUL</name>
<dbReference type="Proteomes" id="UP001055253">
    <property type="component" value="Chromosome"/>
</dbReference>
<dbReference type="EMBL" id="CP092429">
    <property type="protein sequence ID" value="ULP52863.1"/>
    <property type="molecule type" value="Genomic_DNA"/>
</dbReference>
<dbReference type="InterPro" id="IPR002347">
    <property type="entry name" value="SDR_fam"/>
</dbReference>
<evidence type="ECO:0000256" key="1">
    <source>
        <dbReference type="ARBA" id="ARBA00023002"/>
    </source>
</evidence>
<reference evidence="3" key="1">
    <citation type="submission" date="2022-08" db="EMBL/GenBank/DDBJ databases">
        <title>Whole genome sequencing of non-tuberculosis mycobacteria type-strains.</title>
        <authorList>
            <person name="Igarashi Y."/>
            <person name="Osugi A."/>
            <person name="Mitarai S."/>
        </authorList>
    </citation>
    <scope>NUCLEOTIDE SEQUENCE</scope>
    <source>
        <strain evidence="3">ATCC 19423</strain>
    </source>
</reference>
<evidence type="ECO:0000313" key="3">
    <source>
        <dbReference type="EMBL" id="ULP52863.1"/>
    </source>
</evidence>
<dbReference type="PANTHER" id="PTHR43157">
    <property type="entry name" value="PHOSPHATIDYLINOSITOL-GLYCAN BIOSYNTHESIS CLASS F PROTEIN-RELATED"/>
    <property type="match status" value="1"/>
</dbReference>
<dbReference type="PANTHER" id="PTHR43157:SF31">
    <property type="entry name" value="PHOSPHATIDYLINOSITOL-GLYCAN BIOSYNTHESIS CLASS F PROTEIN"/>
    <property type="match status" value="1"/>
</dbReference>
<evidence type="ECO:0000313" key="4">
    <source>
        <dbReference type="Proteomes" id="UP001055253"/>
    </source>
</evidence>
<dbReference type="Pfam" id="PF00106">
    <property type="entry name" value="adh_short"/>
    <property type="match status" value="1"/>
</dbReference>
<keyword evidence="1" id="KW-0560">Oxidoreductase</keyword>
<keyword evidence="4" id="KW-1185">Reference proteome</keyword>
<protein>
    <submittedName>
        <fullName evidence="3">SDR family NAD(P)-dependent oxidoreductase</fullName>
    </submittedName>
</protein>
<dbReference type="SUPFAM" id="SSF51735">
    <property type="entry name" value="NAD(P)-binding Rossmann-fold domains"/>
    <property type="match status" value="1"/>
</dbReference>
<accession>A0ABY3VEN2</accession>
<gene>
    <name evidence="3" type="ORF">MJO63_06515</name>
</gene>
<dbReference type="Gene3D" id="3.40.50.720">
    <property type="entry name" value="NAD(P)-binding Rossmann-like Domain"/>
    <property type="match status" value="1"/>
</dbReference>
<sequence length="304" mass="33255">MTGKTIVITGASDGIGAGAARRLTQNGEKVVVVGRSESKTTAVAAQLRADYFVADFADLSQVRALADKIRSEYPRIDVLANNAGAMCHEFQLTADAYEKTYQVNYLSPFLLTTLLLDVLVQSRATVVNTTSSSQRLLPKVTLAELENTAQRRPSVAYALTKLAIVLFTRELHRRYHAKGLSAATFHPGYVDSNFGEASGSRALAFMKYHVPLVTRFTSTAGQGAEQLVWLASSAAGTDWTSGEYYSRHKIARANRAAYDPRLASELWDRTLAKLRREARPATSGIHQIVKSIMPLTMSPLSRSV</sequence>